<dbReference type="GO" id="GO:0032259">
    <property type="term" value="P:methylation"/>
    <property type="evidence" value="ECO:0007669"/>
    <property type="project" value="UniProtKB-KW"/>
</dbReference>
<protein>
    <submittedName>
        <fullName evidence="3">SAM-dependent methyltransferase</fullName>
    </submittedName>
</protein>
<evidence type="ECO:0000313" key="4">
    <source>
        <dbReference type="Proteomes" id="UP000547510"/>
    </source>
</evidence>
<feature type="domain" description="Methyltransferase" evidence="2">
    <location>
        <begin position="42"/>
        <end position="136"/>
    </location>
</feature>
<dbReference type="GO" id="GO:0008168">
    <property type="term" value="F:methyltransferase activity"/>
    <property type="evidence" value="ECO:0007669"/>
    <property type="project" value="UniProtKB-KW"/>
</dbReference>
<dbReference type="Proteomes" id="UP000547510">
    <property type="component" value="Unassembled WGS sequence"/>
</dbReference>
<evidence type="ECO:0000259" key="2">
    <source>
        <dbReference type="Pfam" id="PF13649"/>
    </source>
</evidence>
<reference evidence="3 4" key="1">
    <citation type="submission" date="2020-08" db="EMBL/GenBank/DDBJ databases">
        <title>Genomic Encyclopedia of Type Strains, Phase III (KMG-III): the genomes of soil and plant-associated and newly described type strains.</title>
        <authorList>
            <person name="Whitman W."/>
        </authorList>
    </citation>
    <scope>NUCLEOTIDE SEQUENCE [LARGE SCALE GENOMIC DNA]</scope>
    <source>
        <strain evidence="3 4">CECT 8640</strain>
    </source>
</reference>
<gene>
    <name evidence="3" type="ORF">FHS29_000400</name>
</gene>
<dbReference type="Gene3D" id="3.40.50.150">
    <property type="entry name" value="Vaccinia Virus protein VP39"/>
    <property type="match status" value="1"/>
</dbReference>
<keyword evidence="4" id="KW-1185">Reference proteome</keyword>
<accession>A0A841CA36</accession>
<dbReference type="InterPro" id="IPR029063">
    <property type="entry name" value="SAM-dependent_MTases_sf"/>
</dbReference>
<evidence type="ECO:0000256" key="1">
    <source>
        <dbReference type="ARBA" id="ARBA00022679"/>
    </source>
</evidence>
<dbReference type="InterPro" id="IPR041698">
    <property type="entry name" value="Methyltransf_25"/>
</dbReference>
<sequence length="236" mass="25547">MPEEFDREFWEERYRGRAAAGLHEPNPQLVAEAAGLAPGRALDAGCGEGADALWLASRGWRVTAVDIAATALRRARQHAEALGTDITSRIDWVQADLTGWTPAEEQFDLVSTHYVHPAGSREALFDRLAASVAPGGTLLVVGHHPSDPHTTGRHTTDSHGADLHGADLHDADPHNPAPNVHFTAEEVAAGLDPDRWEVVVAEARSRSVTGHDGREIAMRDTVLRARRNVPPTVMEN</sequence>
<keyword evidence="3" id="KW-0489">Methyltransferase</keyword>
<name>A0A841CA36_9PSEU</name>
<comment type="caution">
    <text evidence="3">The sequence shown here is derived from an EMBL/GenBank/DDBJ whole genome shotgun (WGS) entry which is preliminary data.</text>
</comment>
<proteinExistence type="predicted"/>
<keyword evidence="1 3" id="KW-0808">Transferase</keyword>
<dbReference type="RefSeq" id="WP_312864703.1">
    <property type="nucleotide sequence ID" value="NZ_JACHJN010000001.1"/>
</dbReference>
<evidence type="ECO:0000313" key="3">
    <source>
        <dbReference type="EMBL" id="MBB5953830.1"/>
    </source>
</evidence>
<dbReference type="CDD" id="cd02440">
    <property type="entry name" value="AdoMet_MTases"/>
    <property type="match status" value="1"/>
</dbReference>
<organism evidence="3 4">
    <name type="scientific">Saccharothrix tamanrassetensis</name>
    <dbReference type="NCBI Taxonomy" id="1051531"/>
    <lineage>
        <taxon>Bacteria</taxon>
        <taxon>Bacillati</taxon>
        <taxon>Actinomycetota</taxon>
        <taxon>Actinomycetes</taxon>
        <taxon>Pseudonocardiales</taxon>
        <taxon>Pseudonocardiaceae</taxon>
        <taxon>Saccharothrix</taxon>
    </lineage>
</organism>
<dbReference type="AlphaFoldDB" id="A0A841CA36"/>
<dbReference type="SUPFAM" id="SSF53335">
    <property type="entry name" value="S-adenosyl-L-methionine-dependent methyltransferases"/>
    <property type="match status" value="1"/>
</dbReference>
<dbReference type="Pfam" id="PF13649">
    <property type="entry name" value="Methyltransf_25"/>
    <property type="match status" value="1"/>
</dbReference>
<dbReference type="EMBL" id="JACHJN010000001">
    <property type="protein sequence ID" value="MBB5953830.1"/>
    <property type="molecule type" value="Genomic_DNA"/>
</dbReference>
<dbReference type="PANTHER" id="PTHR43861">
    <property type="entry name" value="TRANS-ACONITATE 2-METHYLTRANSFERASE-RELATED"/>
    <property type="match status" value="1"/>
</dbReference>